<evidence type="ECO:0000313" key="3">
    <source>
        <dbReference type="Proteomes" id="UP000188181"/>
    </source>
</evidence>
<evidence type="ECO:0000259" key="1">
    <source>
        <dbReference type="Pfam" id="PF07589"/>
    </source>
</evidence>
<proteinExistence type="predicted"/>
<organism evidence="2 3">
    <name type="scientific">Limihaloglobus sulfuriphilus</name>
    <dbReference type="NCBI Taxonomy" id="1851148"/>
    <lineage>
        <taxon>Bacteria</taxon>
        <taxon>Pseudomonadati</taxon>
        <taxon>Planctomycetota</taxon>
        <taxon>Phycisphaerae</taxon>
        <taxon>Sedimentisphaerales</taxon>
        <taxon>Sedimentisphaeraceae</taxon>
        <taxon>Limihaloglobus</taxon>
    </lineage>
</organism>
<dbReference type="Proteomes" id="UP000188181">
    <property type="component" value="Chromosome"/>
</dbReference>
<keyword evidence="3" id="KW-1185">Reference proteome</keyword>
<dbReference type="RefSeq" id="WP_146682583.1">
    <property type="nucleotide sequence ID" value="NZ_CP019646.1"/>
</dbReference>
<gene>
    <name evidence="2" type="ORF">SMSP2_00652</name>
</gene>
<dbReference type="Gene3D" id="2.60.120.260">
    <property type="entry name" value="Galactose-binding domain-like"/>
    <property type="match status" value="1"/>
</dbReference>
<dbReference type="AlphaFoldDB" id="A0A1Q2MCP2"/>
<dbReference type="InterPro" id="IPR013424">
    <property type="entry name" value="Ice-binding_C"/>
</dbReference>
<reference evidence="3" key="1">
    <citation type="submission" date="2017-02" db="EMBL/GenBank/DDBJ databases">
        <title>Comparative genomics and description of representatives of a novel lineage of planctomycetes thriving in anoxic sediments.</title>
        <authorList>
            <person name="Spring S."/>
            <person name="Bunk B."/>
            <person name="Sproer C."/>
        </authorList>
    </citation>
    <scope>NUCLEOTIDE SEQUENCE [LARGE SCALE GENOMIC DNA]</scope>
    <source>
        <strain evidence="3">SM-Chi-D1</strain>
    </source>
</reference>
<name>A0A1Q2MCP2_9BACT</name>
<accession>A0A1Q2MCP2</accession>
<dbReference type="SUPFAM" id="SSF49785">
    <property type="entry name" value="Galactose-binding domain-like"/>
    <property type="match status" value="1"/>
</dbReference>
<dbReference type="NCBIfam" id="TIGR02595">
    <property type="entry name" value="PEP_CTERM"/>
    <property type="match status" value="1"/>
</dbReference>
<dbReference type="EMBL" id="CP019646">
    <property type="protein sequence ID" value="AQQ70308.1"/>
    <property type="molecule type" value="Genomic_DNA"/>
</dbReference>
<protein>
    <recommendedName>
        <fullName evidence="1">Ice-binding protein C-terminal domain-containing protein</fullName>
    </recommendedName>
</protein>
<dbReference type="KEGG" id="pbas:SMSP2_00652"/>
<dbReference type="InterPro" id="IPR008979">
    <property type="entry name" value="Galactose-bd-like_sf"/>
</dbReference>
<evidence type="ECO:0000313" key="2">
    <source>
        <dbReference type="EMBL" id="AQQ70308.1"/>
    </source>
</evidence>
<feature type="domain" description="Ice-binding protein C-terminal" evidence="1">
    <location>
        <begin position="164"/>
        <end position="184"/>
    </location>
</feature>
<sequence length="184" mass="20004">MATCFLKANLVLNHDFENGSGTTTPDWFKSAQTQIINTDNGNLEPGDQCVELPLTHSLRSKGLAVTPGLEYTLTFEYKGGVQLRYRVRFFDNVDTNGSTGGNNFQGQITGFGDTTQDWTKVTTNVTIPTDTTFPANYVDLVFDNQDDGSGGGSLLIDNVQFDVVPEPSTMAILALGGLLARKRK</sequence>
<dbReference type="Pfam" id="PF07589">
    <property type="entry name" value="PEP-CTERM"/>
    <property type="match status" value="1"/>
</dbReference>